<evidence type="ECO:0008006" key="3">
    <source>
        <dbReference type="Google" id="ProtNLM"/>
    </source>
</evidence>
<reference evidence="1 2" key="1">
    <citation type="submission" date="2017-01" db="EMBL/GenBank/DDBJ databases">
        <authorList>
            <person name="Mah S.A."/>
            <person name="Swanson W.J."/>
            <person name="Moy G.W."/>
            <person name="Vacquier V.D."/>
        </authorList>
    </citation>
    <scope>NUCLEOTIDE SEQUENCE [LARGE SCALE GENOMIC DNA]</scope>
    <source>
        <strain evidence="1 2">DSM 22694</strain>
    </source>
</reference>
<evidence type="ECO:0000313" key="2">
    <source>
        <dbReference type="Proteomes" id="UP000186110"/>
    </source>
</evidence>
<proteinExistence type="predicted"/>
<evidence type="ECO:0000313" key="1">
    <source>
        <dbReference type="EMBL" id="APW44220.1"/>
    </source>
</evidence>
<dbReference type="EMBL" id="CP019239">
    <property type="protein sequence ID" value="APW44220.1"/>
    <property type="molecule type" value="Genomic_DNA"/>
</dbReference>
<accession>A0A1P8KDW6</accession>
<dbReference type="Proteomes" id="UP000186110">
    <property type="component" value="Chromosome"/>
</dbReference>
<dbReference type="KEGG" id="rsb:RS694_17915"/>
<gene>
    <name evidence="1" type="ORF">RS694_17915</name>
</gene>
<sequence length="150" mass="16350">MNPKIKSAELAAGSFPPHGHTEFETLGEIVIAHTTGPFNLEGILAHNRARLALLAANPITTPQCLMTVLRTSVMMAPDCLDAFRAGLHEAYDGRPRLTAVAWVPDGPVEGFEWMEKTYAAAYAEVGIPMRNFSNQEEAMAWLRQCLAGTP</sequence>
<protein>
    <recommendedName>
        <fullName evidence="3">STAS/SEC14 domain-containing protein</fullName>
    </recommendedName>
</protein>
<keyword evidence="2" id="KW-1185">Reference proteome</keyword>
<dbReference type="RefSeq" id="WP_029705276.1">
    <property type="nucleotide sequence ID" value="NZ_CP019239.1"/>
</dbReference>
<dbReference type="AlphaFoldDB" id="A0A1P8KDW6"/>
<organism evidence="1 2">
    <name type="scientific">Rhodoferax saidenbachensis</name>
    <dbReference type="NCBI Taxonomy" id="1484693"/>
    <lineage>
        <taxon>Bacteria</taxon>
        <taxon>Pseudomonadati</taxon>
        <taxon>Pseudomonadota</taxon>
        <taxon>Betaproteobacteria</taxon>
        <taxon>Burkholderiales</taxon>
        <taxon>Comamonadaceae</taxon>
        <taxon>Rhodoferax</taxon>
    </lineage>
</organism>
<name>A0A1P8KDW6_9BURK</name>